<keyword evidence="2" id="KW-0472">Membrane</keyword>
<feature type="region of interest" description="Disordered" evidence="1">
    <location>
        <begin position="1046"/>
        <end position="1118"/>
    </location>
</feature>
<evidence type="ECO:0000313" key="3">
    <source>
        <dbReference type="EMBL" id="GBE62948.1"/>
    </source>
</evidence>
<feature type="compositionally biased region" description="Polar residues" evidence="1">
    <location>
        <begin position="43"/>
        <end position="54"/>
    </location>
</feature>
<evidence type="ECO:0000256" key="2">
    <source>
        <dbReference type="SAM" id="Phobius"/>
    </source>
</evidence>
<reference evidence="3 4" key="1">
    <citation type="journal article" date="2017" name="BMC Genomics">
        <title>Whole-genome assembly of Babesia ovata and comparative genomics between closely related pathogens.</title>
        <authorList>
            <person name="Yamagishi J."/>
            <person name="Asada M."/>
            <person name="Hakimi H."/>
            <person name="Tanaka T.Q."/>
            <person name="Sugimoto C."/>
            <person name="Kawazu S."/>
        </authorList>
    </citation>
    <scope>NUCLEOTIDE SEQUENCE [LARGE SCALE GENOMIC DNA]</scope>
    <source>
        <strain evidence="3 4">Miyake</strain>
    </source>
</reference>
<protein>
    <submittedName>
        <fullName evidence="3">Uncharacterized protein</fullName>
    </submittedName>
</protein>
<dbReference type="OrthoDB" id="10579719at2759"/>
<dbReference type="EMBL" id="BDSA01000009">
    <property type="protein sequence ID" value="GBE62948.1"/>
    <property type="molecule type" value="Genomic_DNA"/>
</dbReference>
<feature type="region of interest" description="Disordered" evidence="1">
    <location>
        <begin position="75"/>
        <end position="96"/>
    </location>
</feature>
<dbReference type="Proteomes" id="UP000236319">
    <property type="component" value="Unassembled WGS sequence"/>
</dbReference>
<comment type="caution">
    <text evidence="3">The sequence shown here is derived from an EMBL/GenBank/DDBJ whole genome shotgun (WGS) entry which is preliminary data.</text>
</comment>
<evidence type="ECO:0000256" key="1">
    <source>
        <dbReference type="SAM" id="MobiDB-lite"/>
    </source>
</evidence>
<sequence>MVSLAELSGQLGKFIGPEKAVTKAINDGINIIINSDNDFKSLKNPSSSTGQPSAPVSAEPIKSVELDEKIQRFNHLKKPLEDRQNNKISPLSSEDSRLLSSHQSKLESLEKLSKLNDSLSSLNKQQSDNCKNLLNNLCSSLEKFLGYQETSKGYDGSGIVYSDLDRLCDGVMSFLHGVLESVKEDESVKTYNTTQNDINNVLANLHDNIGSGRIGLSASVASVREWLGKYNEEVEKKTRAVTDGLSTLIGDYYKEVAGRSGDKLQEQLRKWKETLHDIDTHFDSNILNNVNLLDITLRDKIKNETRPIKAAVRMLQEATVEKGFVAQVKEVDRTLEERKDHLVKTIASECITLQQNLSKEFNAIEMTFGEMKKVKKDNLHLLNNSVSGAYDKAQRLLDSFHHNYKFEIKKLFNELYGKMKSINPKDPPSRDHKSLIKQQFNEAGMAVTMIEKAYMDKLKELCKDVRDKISLANETREKIIRQTNEQVRSAYKTIEHLVQAAMEGLTKWVGEAEDALIQIKYQVGDKKEDGIIGKNWDNLAKGITGTLNKILGPSQAPGSLGEIVKGIQDYTNDYIGKGLKEKVLPGWIAEILKSQAVKKYIGWSVDENSASVENIFTNGVEGVKGLAKQIAEALDSDIVVATKGLKVEKTISKNVEAVKSCLTKLASQIEERINKDETGGIVAAIVSAKNYLRSVTKGPNTGHLTAAVKMILYQLLGAARQAGNELDSFSAASKIRTKVSDTIQNIMNIASKLADDNDFGGYITKALKDVKPNIDELEQILNTSTGILKVEIDSKLKPITTEPKVSCLSNLTVDVGDEICNSVNKMGDKFTQNFHNHSNQIKLDQLDHYTINKPKYNAARGQMETIITDELEMLPLLVETKRKAAEDKIGELERKIQGIQGSIGMIKDAYRKADEALDTAIKDVTNTLYSARETSTQSIETVKSILLYTTENAMNDIIFAVRKLFTNQKLADLSALHKLVERQYKKINKIIDEDKASGIKGLLSRMQIHHPTLSEVPRLEEFTKASTTTKWYMDYVTEYIKYQLLPDTKPPTPTTPLPPPISGGGYRARPETKTVNPKNNTDEVPAGRVGVAPKITSPTPSPPTSQPSPSPSTKNPLGKFFEDLKLHVDRLFGTLSMGRFSNQSATNRDDFTNFLHSMRPTKFAEHDNPLLDILKSGLQDFLGEIGKAYVNTYEGHPPIDFTNLVNTNKDLSDEGRNLSKVLLTLIETLLHDLNDLRKKCDPHPQSDWTKTQVYVYENNKKTENALGAWLADRGFGVSELEAKQNGELANKVDGRKIHGLLVHSNQRAKQLFESDDPKEDTRPLRTLHYYLDSYYRVCHHEILPKPRAPSSVKDMLQWLNGLYYNPMYKQLESQFKTLFPKPDGDERDYKEIPAKELKYPATIDIQCADLKPMLAEVCHQSYYVLAAILGHGHPDGNYAVDFYTNSSQLMYPGSPASCFDMLFDILMRVYQQLHFVFIQCLRANSNVSWRDCWYGRHVGGSGWKCNDSQCPEQTCDQKHNQEGNQHVKCGVKSPLQSFLEDGLPGFLPHQFTSPGCKLTCTLSNHRGLPCKTPMGFADISVTASRMSNGKRISDVLDVFCGNKSSPLSTLCSNLMCLLQRPPQTLDDFFSFYLCYIRGWGNNDNKHKSEAFEKAVTKAYFGESYPQLDISPVFNNSHHSKGEHMKGDLFSLYICDNSSTSPTTTTCGRFMQPFGLYLWTSFSQRNAGRYLSWIVYLTETFYSLLEQLYNECCVKCNKQGTRCFEKCCVKACQVKNNYESTDTSKQLTDQKHTEDCSSIAQCPFTRPTLYKYGFALNSLTNLSEKDNHETRRTCRDLCYALKRALNKEEKRGHALAKLIYRTIPDFLWAIRTPFSYLLLALWSLSLLYLLHIAVVRLDVLRIRSHLRSPSSHRIAAQSLLAAARVRALANVKYFSP</sequence>
<keyword evidence="4" id="KW-1185">Reference proteome</keyword>
<feature type="compositionally biased region" description="Pro residues" evidence="1">
    <location>
        <begin position="1099"/>
        <end position="1110"/>
    </location>
</feature>
<gene>
    <name evidence="3" type="ORF">BOVATA_044410</name>
</gene>
<keyword evidence="2" id="KW-1133">Transmembrane helix</keyword>
<feature type="compositionally biased region" description="Pro residues" evidence="1">
    <location>
        <begin position="1048"/>
        <end position="1061"/>
    </location>
</feature>
<keyword evidence="2" id="KW-0812">Transmembrane</keyword>
<evidence type="ECO:0000313" key="4">
    <source>
        <dbReference type="Proteomes" id="UP000236319"/>
    </source>
</evidence>
<feature type="region of interest" description="Disordered" evidence="1">
    <location>
        <begin position="42"/>
        <end position="61"/>
    </location>
</feature>
<accession>A0A2H6KIY0</accession>
<dbReference type="GeneID" id="39876718"/>
<dbReference type="VEuPathDB" id="PiroplasmaDB:BOVATA_044410"/>
<proteinExistence type="predicted"/>
<feature type="transmembrane region" description="Helical" evidence="2">
    <location>
        <begin position="1873"/>
        <end position="1896"/>
    </location>
</feature>
<dbReference type="RefSeq" id="XP_028869191.1">
    <property type="nucleotide sequence ID" value="XM_029013358.1"/>
</dbReference>
<name>A0A2H6KIY0_9APIC</name>
<organism evidence="3 4">
    <name type="scientific">Babesia ovata</name>
    <dbReference type="NCBI Taxonomy" id="189622"/>
    <lineage>
        <taxon>Eukaryota</taxon>
        <taxon>Sar</taxon>
        <taxon>Alveolata</taxon>
        <taxon>Apicomplexa</taxon>
        <taxon>Aconoidasida</taxon>
        <taxon>Piroplasmida</taxon>
        <taxon>Babesiidae</taxon>
        <taxon>Babesia</taxon>
    </lineage>
</organism>